<protein>
    <submittedName>
        <fullName evidence="2">Uncharacterized protein</fullName>
    </submittedName>
</protein>
<feature type="compositionally biased region" description="Basic residues" evidence="1">
    <location>
        <begin position="65"/>
        <end position="75"/>
    </location>
</feature>
<accession>A0A835AIF3</accession>
<sequence>MRYPRSRPRARTPSAAAAAACGGRSRRVVTAVMRNPEAARRLATRPPENSRSTALEPCVLPPTRGHGRGHAHAAT</sequence>
<keyword evidence="3" id="KW-1185">Reference proteome</keyword>
<organism evidence="2 3">
    <name type="scientific">Digitaria exilis</name>
    <dbReference type="NCBI Taxonomy" id="1010633"/>
    <lineage>
        <taxon>Eukaryota</taxon>
        <taxon>Viridiplantae</taxon>
        <taxon>Streptophyta</taxon>
        <taxon>Embryophyta</taxon>
        <taxon>Tracheophyta</taxon>
        <taxon>Spermatophyta</taxon>
        <taxon>Magnoliopsida</taxon>
        <taxon>Liliopsida</taxon>
        <taxon>Poales</taxon>
        <taxon>Poaceae</taxon>
        <taxon>PACMAD clade</taxon>
        <taxon>Panicoideae</taxon>
        <taxon>Panicodae</taxon>
        <taxon>Paniceae</taxon>
        <taxon>Anthephorinae</taxon>
        <taxon>Digitaria</taxon>
    </lineage>
</organism>
<dbReference type="EMBL" id="JACEFO010002479">
    <property type="protein sequence ID" value="KAF8658574.1"/>
    <property type="molecule type" value="Genomic_DNA"/>
</dbReference>
<evidence type="ECO:0000313" key="3">
    <source>
        <dbReference type="Proteomes" id="UP000636709"/>
    </source>
</evidence>
<feature type="compositionally biased region" description="Basic residues" evidence="1">
    <location>
        <begin position="1"/>
        <end position="10"/>
    </location>
</feature>
<dbReference type="AlphaFoldDB" id="A0A835AIF3"/>
<comment type="caution">
    <text evidence="2">The sequence shown here is derived from an EMBL/GenBank/DDBJ whole genome shotgun (WGS) entry which is preliminary data.</text>
</comment>
<feature type="region of interest" description="Disordered" evidence="1">
    <location>
        <begin position="38"/>
        <end position="75"/>
    </location>
</feature>
<evidence type="ECO:0000256" key="1">
    <source>
        <dbReference type="SAM" id="MobiDB-lite"/>
    </source>
</evidence>
<gene>
    <name evidence="2" type="ORF">HU200_059034</name>
</gene>
<proteinExistence type="predicted"/>
<feature type="region of interest" description="Disordered" evidence="1">
    <location>
        <begin position="1"/>
        <end position="25"/>
    </location>
</feature>
<reference evidence="2" key="1">
    <citation type="submission" date="2020-07" db="EMBL/GenBank/DDBJ databases">
        <title>Genome sequence and genetic diversity analysis of an under-domesticated orphan crop, white fonio (Digitaria exilis).</title>
        <authorList>
            <person name="Bennetzen J.L."/>
            <person name="Chen S."/>
            <person name="Ma X."/>
            <person name="Wang X."/>
            <person name="Yssel A.E.J."/>
            <person name="Chaluvadi S.R."/>
            <person name="Johnson M."/>
            <person name="Gangashetty P."/>
            <person name="Hamidou F."/>
            <person name="Sanogo M.D."/>
            <person name="Zwaenepoel A."/>
            <person name="Wallace J."/>
            <person name="Van De Peer Y."/>
            <person name="Van Deynze A."/>
        </authorList>
    </citation>
    <scope>NUCLEOTIDE SEQUENCE</scope>
    <source>
        <tissue evidence="2">Leaves</tissue>
    </source>
</reference>
<dbReference type="Proteomes" id="UP000636709">
    <property type="component" value="Unassembled WGS sequence"/>
</dbReference>
<name>A0A835AIF3_9POAL</name>
<evidence type="ECO:0000313" key="2">
    <source>
        <dbReference type="EMBL" id="KAF8658574.1"/>
    </source>
</evidence>
<feature type="compositionally biased region" description="Low complexity" evidence="1">
    <location>
        <begin position="11"/>
        <end position="23"/>
    </location>
</feature>